<evidence type="ECO:0000256" key="6">
    <source>
        <dbReference type="ARBA" id="ARBA00022553"/>
    </source>
</evidence>
<dbReference type="InterPro" id="IPR036097">
    <property type="entry name" value="HisK_dim/P_sf"/>
</dbReference>
<dbReference type="CDD" id="cd06225">
    <property type="entry name" value="HAMP"/>
    <property type="match status" value="1"/>
</dbReference>
<keyword evidence="4" id="KW-1003">Cell membrane</keyword>
<accession>A0A225DZQ7</accession>
<dbReference type="SMART" id="SM00388">
    <property type="entry name" value="HisKA"/>
    <property type="match status" value="1"/>
</dbReference>
<keyword evidence="14 15" id="KW-0472">Membrane</keyword>
<dbReference type="InterPro" id="IPR003594">
    <property type="entry name" value="HATPase_dom"/>
</dbReference>
<dbReference type="SUPFAM" id="SSF55874">
    <property type="entry name" value="ATPase domain of HSP90 chaperone/DNA topoisomerase II/histidine kinase"/>
    <property type="match status" value="1"/>
</dbReference>
<feature type="domain" description="Histidine kinase" evidence="16">
    <location>
        <begin position="251"/>
        <end position="467"/>
    </location>
</feature>
<reference evidence="19" key="1">
    <citation type="submission" date="2017-06" db="EMBL/GenBank/DDBJ databases">
        <title>Genome analysis of Fimbriiglobus ruber SP5, the first member of the order Planctomycetales with confirmed chitinolytic capability.</title>
        <authorList>
            <person name="Ravin N.V."/>
            <person name="Rakitin A.L."/>
            <person name="Ivanova A.A."/>
            <person name="Beletsky A.V."/>
            <person name="Kulichevskaya I.S."/>
            <person name="Mardanov A.V."/>
            <person name="Dedysh S.N."/>
        </authorList>
    </citation>
    <scope>NUCLEOTIDE SEQUENCE [LARGE SCALE GENOMIC DNA]</scope>
    <source>
        <strain evidence="19">SP5</strain>
    </source>
</reference>
<dbReference type="Pfam" id="PF00672">
    <property type="entry name" value="HAMP"/>
    <property type="match status" value="1"/>
</dbReference>
<keyword evidence="6" id="KW-0597">Phosphoprotein</keyword>
<evidence type="ECO:0000313" key="18">
    <source>
        <dbReference type="EMBL" id="OWK43246.1"/>
    </source>
</evidence>
<evidence type="ECO:0000256" key="15">
    <source>
        <dbReference type="SAM" id="Phobius"/>
    </source>
</evidence>
<evidence type="ECO:0000256" key="2">
    <source>
        <dbReference type="ARBA" id="ARBA00004533"/>
    </source>
</evidence>
<dbReference type="InterPro" id="IPR003660">
    <property type="entry name" value="HAMP_dom"/>
</dbReference>
<evidence type="ECO:0000256" key="9">
    <source>
        <dbReference type="ARBA" id="ARBA00022741"/>
    </source>
</evidence>
<keyword evidence="7" id="KW-0808">Transferase</keyword>
<dbReference type="CDD" id="cd00082">
    <property type="entry name" value="HisKA"/>
    <property type="match status" value="1"/>
</dbReference>
<keyword evidence="9" id="KW-0547">Nucleotide-binding</keyword>
<dbReference type="PROSITE" id="PS50109">
    <property type="entry name" value="HIS_KIN"/>
    <property type="match status" value="1"/>
</dbReference>
<keyword evidence="8 15" id="KW-0812">Transmembrane</keyword>
<dbReference type="GO" id="GO:0005524">
    <property type="term" value="F:ATP binding"/>
    <property type="evidence" value="ECO:0007669"/>
    <property type="project" value="UniProtKB-KW"/>
</dbReference>
<keyword evidence="13" id="KW-0902">Two-component regulatory system</keyword>
<dbReference type="EC" id="2.7.13.3" evidence="3"/>
<dbReference type="EMBL" id="NIDE01000004">
    <property type="protein sequence ID" value="OWK43246.1"/>
    <property type="molecule type" value="Genomic_DNA"/>
</dbReference>
<evidence type="ECO:0000256" key="14">
    <source>
        <dbReference type="ARBA" id="ARBA00023136"/>
    </source>
</evidence>
<evidence type="ECO:0000256" key="10">
    <source>
        <dbReference type="ARBA" id="ARBA00022777"/>
    </source>
</evidence>
<evidence type="ECO:0000259" key="17">
    <source>
        <dbReference type="PROSITE" id="PS50885"/>
    </source>
</evidence>
<proteinExistence type="predicted"/>
<dbReference type="InterPro" id="IPR004358">
    <property type="entry name" value="Sig_transdc_His_kin-like_C"/>
</dbReference>
<dbReference type="OrthoDB" id="9786919at2"/>
<dbReference type="PANTHER" id="PTHR45436:SF9">
    <property type="entry name" value="SENSOR PROTEIN"/>
    <property type="match status" value="1"/>
</dbReference>
<dbReference type="FunFam" id="1.10.287.130:FF:000001">
    <property type="entry name" value="Two-component sensor histidine kinase"/>
    <property type="match status" value="1"/>
</dbReference>
<dbReference type="Proteomes" id="UP000214646">
    <property type="component" value="Unassembled WGS sequence"/>
</dbReference>
<dbReference type="Pfam" id="PF00512">
    <property type="entry name" value="HisKA"/>
    <property type="match status" value="1"/>
</dbReference>
<keyword evidence="19" id="KW-1185">Reference proteome</keyword>
<comment type="subcellular location">
    <subcellularLocation>
        <location evidence="2">Cell inner membrane</location>
    </subcellularLocation>
</comment>
<dbReference type="CDD" id="cd00075">
    <property type="entry name" value="HATPase"/>
    <property type="match status" value="1"/>
</dbReference>
<feature type="transmembrane region" description="Helical" evidence="15">
    <location>
        <begin position="20"/>
        <end position="41"/>
    </location>
</feature>
<organism evidence="18 19">
    <name type="scientific">Fimbriiglobus ruber</name>
    <dbReference type="NCBI Taxonomy" id="1908690"/>
    <lineage>
        <taxon>Bacteria</taxon>
        <taxon>Pseudomonadati</taxon>
        <taxon>Planctomycetota</taxon>
        <taxon>Planctomycetia</taxon>
        <taxon>Gemmatales</taxon>
        <taxon>Gemmataceae</taxon>
        <taxon>Fimbriiglobus</taxon>
    </lineage>
</organism>
<keyword evidence="11" id="KW-0067">ATP-binding</keyword>
<keyword evidence="5" id="KW-0997">Cell inner membrane</keyword>
<dbReference type="InterPro" id="IPR036890">
    <property type="entry name" value="HATPase_C_sf"/>
</dbReference>
<dbReference type="SUPFAM" id="SSF47384">
    <property type="entry name" value="Homodimeric domain of signal transducing histidine kinase"/>
    <property type="match status" value="1"/>
</dbReference>
<dbReference type="PANTHER" id="PTHR45436">
    <property type="entry name" value="SENSOR HISTIDINE KINASE YKOH"/>
    <property type="match status" value="1"/>
</dbReference>
<evidence type="ECO:0000256" key="7">
    <source>
        <dbReference type="ARBA" id="ARBA00022679"/>
    </source>
</evidence>
<comment type="catalytic activity">
    <reaction evidence="1">
        <text>ATP + protein L-histidine = ADP + protein N-phospho-L-histidine.</text>
        <dbReference type="EC" id="2.7.13.3"/>
    </reaction>
</comment>
<dbReference type="AlphaFoldDB" id="A0A225DZQ7"/>
<dbReference type="InterPro" id="IPR050428">
    <property type="entry name" value="TCS_sensor_his_kinase"/>
</dbReference>
<dbReference type="FunFam" id="3.30.565.10:FF:000006">
    <property type="entry name" value="Sensor histidine kinase WalK"/>
    <property type="match status" value="1"/>
</dbReference>
<dbReference type="GO" id="GO:0000155">
    <property type="term" value="F:phosphorelay sensor kinase activity"/>
    <property type="evidence" value="ECO:0007669"/>
    <property type="project" value="InterPro"/>
</dbReference>
<evidence type="ECO:0000256" key="5">
    <source>
        <dbReference type="ARBA" id="ARBA00022519"/>
    </source>
</evidence>
<evidence type="ECO:0000256" key="3">
    <source>
        <dbReference type="ARBA" id="ARBA00012438"/>
    </source>
</evidence>
<evidence type="ECO:0000313" key="19">
    <source>
        <dbReference type="Proteomes" id="UP000214646"/>
    </source>
</evidence>
<dbReference type="NCBIfam" id="TIGR01386">
    <property type="entry name" value="cztS_silS_copS"/>
    <property type="match status" value="1"/>
</dbReference>
<evidence type="ECO:0000256" key="11">
    <source>
        <dbReference type="ARBA" id="ARBA00022840"/>
    </source>
</evidence>
<feature type="domain" description="HAMP" evidence="17">
    <location>
        <begin position="190"/>
        <end position="243"/>
    </location>
</feature>
<dbReference type="PROSITE" id="PS50885">
    <property type="entry name" value="HAMP"/>
    <property type="match status" value="1"/>
</dbReference>
<comment type="caution">
    <text evidence="18">The sequence shown here is derived from an EMBL/GenBank/DDBJ whole genome shotgun (WGS) entry which is preliminary data.</text>
</comment>
<dbReference type="InterPro" id="IPR005467">
    <property type="entry name" value="His_kinase_dom"/>
</dbReference>
<dbReference type="Gene3D" id="1.10.287.130">
    <property type="match status" value="1"/>
</dbReference>
<dbReference type="GO" id="GO:0005886">
    <property type="term" value="C:plasma membrane"/>
    <property type="evidence" value="ECO:0007669"/>
    <property type="project" value="UniProtKB-SubCell"/>
</dbReference>
<sequence>MSSKTGAEPRLRSLALRLTLWYAGSAFTLVLVATGYLYWALVQELTEEDDDWLAGKVTEVLRAVEARGADGTTLRQQVEAGGGRAGERILVRVDDARGPTPVVIETPGLSAAVPLSAFSDQTGAAHDYRSAAGRLYRLRSERGATGTVVVRAAMDRTEEDELLEGHRRRLSYVLILSLIASTVGGYRIARRGVRPIKGVTATARRIGPARLDERLDTRGLPAEVRDLAETFNEMLGRLEDAFARLSRFSADIAHELRTPVNALCAEVEVALGRPRDPDEYRDALTSCLEECGRLSRLIDSLLFLARAENPRTALQTLPLDVTEELTAIREFFEPAAADAGVTIAVDAAPGLFAPVDRVLFQRAVANLVANALAHTPSGGSVVLAAERESAGIRLDVRDSGSGIAAADLPHIFDRFYRADKARTSVSGRVGLGLAIVKGIIEWHGGTASATSGLGTGTTVTLRFPAGTG</sequence>
<evidence type="ECO:0000259" key="16">
    <source>
        <dbReference type="PROSITE" id="PS50109"/>
    </source>
</evidence>
<dbReference type="SUPFAM" id="SSF158472">
    <property type="entry name" value="HAMP domain-like"/>
    <property type="match status" value="1"/>
</dbReference>
<evidence type="ECO:0000256" key="13">
    <source>
        <dbReference type="ARBA" id="ARBA00023012"/>
    </source>
</evidence>
<dbReference type="PRINTS" id="PR00344">
    <property type="entry name" value="BCTRLSENSOR"/>
</dbReference>
<evidence type="ECO:0000256" key="8">
    <source>
        <dbReference type="ARBA" id="ARBA00022692"/>
    </source>
</evidence>
<gene>
    <name evidence="18" type="ORF">FRUB_02845</name>
</gene>
<dbReference type="Gene3D" id="6.10.340.10">
    <property type="match status" value="1"/>
</dbReference>
<dbReference type="SMART" id="SM00304">
    <property type="entry name" value="HAMP"/>
    <property type="match status" value="1"/>
</dbReference>
<dbReference type="RefSeq" id="WP_088254126.1">
    <property type="nucleotide sequence ID" value="NZ_NIDE01000004.1"/>
</dbReference>
<name>A0A225DZQ7_9BACT</name>
<keyword evidence="12 15" id="KW-1133">Transmembrane helix</keyword>
<keyword evidence="10 18" id="KW-0418">Kinase</keyword>
<dbReference type="SMART" id="SM00387">
    <property type="entry name" value="HATPase_c"/>
    <property type="match status" value="1"/>
</dbReference>
<dbReference type="InterPro" id="IPR006290">
    <property type="entry name" value="CztS_silS_copS"/>
</dbReference>
<evidence type="ECO:0000256" key="1">
    <source>
        <dbReference type="ARBA" id="ARBA00000085"/>
    </source>
</evidence>
<evidence type="ECO:0000256" key="4">
    <source>
        <dbReference type="ARBA" id="ARBA00022475"/>
    </source>
</evidence>
<evidence type="ECO:0000256" key="12">
    <source>
        <dbReference type="ARBA" id="ARBA00022989"/>
    </source>
</evidence>
<dbReference type="Gene3D" id="3.30.565.10">
    <property type="entry name" value="Histidine kinase-like ATPase, C-terminal domain"/>
    <property type="match status" value="1"/>
</dbReference>
<dbReference type="Pfam" id="PF02518">
    <property type="entry name" value="HATPase_c"/>
    <property type="match status" value="1"/>
</dbReference>
<dbReference type="InterPro" id="IPR003661">
    <property type="entry name" value="HisK_dim/P_dom"/>
</dbReference>
<protein>
    <recommendedName>
        <fullName evidence="3">histidine kinase</fullName>
        <ecNumber evidence="3">2.7.13.3</ecNumber>
    </recommendedName>
</protein>